<protein>
    <submittedName>
        <fullName evidence="1">Uncharacterized protein</fullName>
    </submittedName>
</protein>
<keyword evidence="2" id="KW-1185">Reference proteome</keyword>
<gene>
    <name evidence="1" type="ORF">JTE90_016628</name>
</gene>
<organism evidence="1 2">
    <name type="scientific">Oedothorax gibbosus</name>
    <dbReference type="NCBI Taxonomy" id="931172"/>
    <lineage>
        <taxon>Eukaryota</taxon>
        <taxon>Metazoa</taxon>
        <taxon>Ecdysozoa</taxon>
        <taxon>Arthropoda</taxon>
        <taxon>Chelicerata</taxon>
        <taxon>Arachnida</taxon>
        <taxon>Araneae</taxon>
        <taxon>Araneomorphae</taxon>
        <taxon>Entelegynae</taxon>
        <taxon>Araneoidea</taxon>
        <taxon>Linyphiidae</taxon>
        <taxon>Erigoninae</taxon>
        <taxon>Oedothorax</taxon>
    </lineage>
</organism>
<comment type="caution">
    <text evidence="1">The sequence shown here is derived from an EMBL/GenBank/DDBJ whole genome shotgun (WGS) entry which is preliminary data.</text>
</comment>
<name>A0AAV6U4M1_9ARAC</name>
<dbReference type="AlphaFoldDB" id="A0AAV6U4M1"/>
<dbReference type="Proteomes" id="UP000827092">
    <property type="component" value="Unassembled WGS sequence"/>
</dbReference>
<evidence type="ECO:0000313" key="2">
    <source>
        <dbReference type="Proteomes" id="UP000827092"/>
    </source>
</evidence>
<dbReference type="EMBL" id="JAFNEN010000668">
    <property type="protein sequence ID" value="KAG8178763.1"/>
    <property type="molecule type" value="Genomic_DNA"/>
</dbReference>
<feature type="non-terminal residue" evidence="1">
    <location>
        <position position="1"/>
    </location>
</feature>
<proteinExistence type="predicted"/>
<sequence length="55" mass="5855">NPMNLEEYPGYSPTASVIKEWASSPGATLGLNTGKVERSGAERRAGSRIKDAAYV</sequence>
<evidence type="ECO:0000313" key="1">
    <source>
        <dbReference type="EMBL" id="KAG8178763.1"/>
    </source>
</evidence>
<reference evidence="1 2" key="1">
    <citation type="journal article" date="2022" name="Nat. Ecol. Evol.">
        <title>A masculinizing supergene underlies an exaggerated male reproductive morph in a spider.</title>
        <authorList>
            <person name="Hendrickx F."/>
            <person name="De Corte Z."/>
            <person name="Sonet G."/>
            <person name="Van Belleghem S.M."/>
            <person name="Kostlbacher S."/>
            <person name="Vangestel C."/>
        </authorList>
    </citation>
    <scope>NUCLEOTIDE SEQUENCE [LARGE SCALE GENOMIC DNA]</scope>
    <source>
        <strain evidence="1">W744_W776</strain>
    </source>
</reference>
<accession>A0AAV6U4M1</accession>